<proteinExistence type="predicted"/>
<name>A0A8D8FDQ5_CULPI</name>
<evidence type="ECO:0000313" key="2">
    <source>
        <dbReference type="EMBL" id="CAG6468852.1"/>
    </source>
</evidence>
<sequence length="166" mass="18241">MAHSGAGPGLLCPVHRSFPQATSEGRRPEANRHRKAEAWYETQRGEEGGRTAGLVQGHAQDVQATAQEQDPHAEQHRVSVLLLRLHAVLDLHAQVHRNAVQTVGVHVQSGDGYGGVGLFRRRSAHFGRCDIAVQAEGTLHGRVERHGGVAVRQRDDRVRLFGMFCE</sequence>
<accession>A0A8D8FDQ5</accession>
<dbReference type="EMBL" id="HBUE01061496">
    <property type="protein sequence ID" value="CAG6468852.1"/>
    <property type="molecule type" value="Transcribed_RNA"/>
</dbReference>
<reference evidence="2" key="1">
    <citation type="submission" date="2021-05" db="EMBL/GenBank/DDBJ databases">
        <authorList>
            <person name="Alioto T."/>
            <person name="Alioto T."/>
            <person name="Gomez Garrido J."/>
        </authorList>
    </citation>
    <scope>NUCLEOTIDE SEQUENCE</scope>
</reference>
<organism evidence="2">
    <name type="scientific">Culex pipiens</name>
    <name type="common">House mosquito</name>
    <dbReference type="NCBI Taxonomy" id="7175"/>
    <lineage>
        <taxon>Eukaryota</taxon>
        <taxon>Metazoa</taxon>
        <taxon>Ecdysozoa</taxon>
        <taxon>Arthropoda</taxon>
        <taxon>Hexapoda</taxon>
        <taxon>Insecta</taxon>
        <taxon>Pterygota</taxon>
        <taxon>Neoptera</taxon>
        <taxon>Endopterygota</taxon>
        <taxon>Diptera</taxon>
        <taxon>Nematocera</taxon>
        <taxon>Culicoidea</taxon>
        <taxon>Culicidae</taxon>
        <taxon>Culicinae</taxon>
        <taxon>Culicini</taxon>
        <taxon>Culex</taxon>
        <taxon>Culex</taxon>
    </lineage>
</organism>
<dbReference type="AlphaFoldDB" id="A0A8D8FDQ5"/>
<evidence type="ECO:0000256" key="1">
    <source>
        <dbReference type="SAM" id="MobiDB-lite"/>
    </source>
</evidence>
<protein>
    <submittedName>
        <fullName evidence="2">(northern house mosquito) hypothetical protein</fullName>
    </submittedName>
</protein>
<feature type="region of interest" description="Disordered" evidence="1">
    <location>
        <begin position="1"/>
        <end position="35"/>
    </location>
</feature>